<evidence type="ECO:0000313" key="1">
    <source>
        <dbReference type="EMBL" id="KRN77461.1"/>
    </source>
</evidence>
<sequence length="73" mass="8250">MNSVANVLGVSVDYLLGNTDEMHPKQLTGDPDVDGVDLNDYFKKRGLLRFNGKPIPEEDLRIIYRILETGEED</sequence>
<protein>
    <submittedName>
        <fullName evidence="1">Uncharacterized protein</fullName>
    </submittedName>
</protein>
<accession>A0A0R2JPX9</accession>
<comment type="caution">
    <text evidence="1">The sequence shown here is derived from an EMBL/GenBank/DDBJ whole genome shotgun (WGS) entry which is preliminary data.</text>
</comment>
<organism evidence="1 2">
    <name type="scientific">Weissella minor</name>
    <dbReference type="NCBI Taxonomy" id="1620"/>
    <lineage>
        <taxon>Bacteria</taxon>
        <taxon>Bacillati</taxon>
        <taxon>Bacillota</taxon>
        <taxon>Bacilli</taxon>
        <taxon>Lactobacillales</taxon>
        <taxon>Lactobacillaceae</taxon>
        <taxon>Weissella</taxon>
    </lineage>
</organism>
<dbReference type="Proteomes" id="UP000051673">
    <property type="component" value="Unassembled WGS sequence"/>
</dbReference>
<reference evidence="1 2" key="1">
    <citation type="journal article" date="2015" name="Genome Announc.">
        <title>Expanding the biotechnology potential of lactobacilli through comparative genomics of 213 strains and associated genera.</title>
        <authorList>
            <person name="Sun Z."/>
            <person name="Harris H.M."/>
            <person name="McCann A."/>
            <person name="Guo C."/>
            <person name="Argimon S."/>
            <person name="Zhang W."/>
            <person name="Yang X."/>
            <person name="Jeffery I.B."/>
            <person name="Cooney J.C."/>
            <person name="Kagawa T.F."/>
            <person name="Liu W."/>
            <person name="Song Y."/>
            <person name="Salvetti E."/>
            <person name="Wrobel A."/>
            <person name="Rasinkangas P."/>
            <person name="Parkhill J."/>
            <person name="Rea M.C."/>
            <person name="O'Sullivan O."/>
            <person name="Ritari J."/>
            <person name="Douillard F.P."/>
            <person name="Paul Ross R."/>
            <person name="Yang R."/>
            <person name="Briner A.E."/>
            <person name="Felis G.E."/>
            <person name="de Vos W.M."/>
            <person name="Barrangou R."/>
            <person name="Klaenhammer T.R."/>
            <person name="Caufield P.W."/>
            <person name="Cui Y."/>
            <person name="Zhang H."/>
            <person name="O'Toole P.W."/>
        </authorList>
    </citation>
    <scope>NUCLEOTIDE SEQUENCE [LARGE SCALE GENOMIC DNA]</scope>
    <source>
        <strain evidence="1 2">DSM 20014</strain>
    </source>
</reference>
<proteinExistence type="predicted"/>
<name>A0A0R2JPX9_9LACO</name>
<keyword evidence="2" id="KW-1185">Reference proteome</keyword>
<evidence type="ECO:0000313" key="2">
    <source>
        <dbReference type="Proteomes" id="UP000051673"/>
    </source>
</evidence>
<dbReference type="EMBL" id="JQCD01000018">
    <property type="protein sequence ID" value="KRN77461.1"/>
    <property type="molecule type" value="Genomic_DNA"/>
</dbReference>
<dbReference type="AlphaFoldDB" id="A0A0R2JPX9"/>
<dbReference type="PATRIC" id="fig|1620.3.peg.1544"/>
<gene>
    <name evidence="1" type="ORF">IV67_GL001514</name>
</gene>